<feature type="transmembrane region" description="Helical" evidence="1">
    <location>
        <begin position="32"/>
        <end position="51"/>
    </location>
</feature>
<protein>
    <submittedName>
        <fullName evidence="2">Uncharacterized protein</fullName>
    </submittedName>
</protein>
<dbReference type="Proteomes" id="UP000675968">
    <property type="component" value="Unassembled WGS sequence"/>
</dbReference>
<keyword evidence="1" id="KW-1133">Transmembrane helix</keyword>
<dbReference type="AlphaFoldDB" id="A0A8T4L2L0"/>
<evidence type="ECO:0000256" key="1">
    <source>
        <dbReference type="SAM" id="Phobius"/>
    </source>
</evidence>
<keyword evidence="1" id="KW-0472">Membrane</keyword>
<feature type="transmembrane region" description="Helical" evidence="1">
    <location>
        <begin position="7"/>
        <end position="26"/>
    </location>
</feature>
<reference evidence="2" key="2">
    <citation type="submission" date="2021-05" db="EMBL/GenBank/DDBJ databases">
        <title>Protein family content uncovers lineage relationships and bacterial pathway maintenance mechanisms in DPANN archaea.</title>
        <authorList>
            <person name="Castelle C.J."/>
            <person name="Meheust R."/>
            <person name="Jaffe A.L."/>
            <person name="Seitz K."/>
            <person name="Gong X."/>
            <person name="Baker B.J."/>
            <person name="Banfield J.F."/>
        </authorList>
    </citation>
    <scope>NUCLEOTIDE SEQUENCE</scope>
    <source>
        <strain evidence="2">RIFCSPLOWO2_01_FULL_AR10_48_17</strain>
    </source>
</reference>
<feature type="transmembrane region" description="Helical" evidence="1">
    <location>
        <begin position="83"/>
        <end position="104"/>
    </location>
</feature>
<keyword evidence="1" id="KW-0812">Transmembrane</keyword>
<proteinExistence type="predicted"/>
<accession>A0A8T4L2L0</accession>
<evidence type="ECO:0000313" key="3">
    <source>
        <dbReference type="Proteomes" id="UP000675968"/>
    </source>
</evidence>
<sequence length="110" mass="11456">MNMSQIGAYAFIVGIIIAILAGIVALDANTTQWILWLMVVLGLIIGLLNVTEKETTSFLVAAIALIMTATALSVLAVPIIDRVVGNIAVLAGPAALIVALRAIWNMAKSA</sequence>
<reference evidence="2" key="1">
    <citation type="submission" date="2021-03" db="EMBL/GenBank/DDBJ databases">
        <authorList>
            <person name="Jaffe A."/>
        </authorList>
    </citation>
    <scope>NUCLEOTIDE SEQUENCE</scope>
    <source>
        <strain evidence="2">RIFCSPLOWO2_01_FULL_AR10_48_17</strain>
    </source>
</reference>
<dbReference type="EMBL" id="JAGVWC010000010">
    <property type="protein sequence ID" value="MBS3061503.1"/>
    <property type="molecule type" value="Genomic_DNA"/>
</dbReference>
<feature type="transmembrane region" description="Helical" evidence="1">
    <location>
        <begin position="58"/>
        <end position="77"/>
    </location>
</feature>
<evidence type="ECO:0000313" key="2">
    <source>
        <dbReference type="EMBL" id="MBS3061503.1"/>
    </source>
</evidence>
<gene>
    <name evidence="2" type="ORF">J4215_02890</name>
</gene>
<comment type="caution">
    <text evidence="2">The sequence shown here is derived from an EMBL/GenBank/DDBJ whole genome shotgun (WGS) entry which is preliminary data.</text>
</comment>
<organism evidence="2 3">
    <name type="scientific">Candidatus Iainarchaeum sp</name>
    <dbReference type="NCBI Taxonomy" id="3101447"/>
    <lineage>
        <taxon>Archaea</taxon>
        <taxon>Candidatus Iainarchaeota</taxon>
        <taxon>Candidatus Iainarchaeia</taxon>
        <taxon>Candidatus Iainarchaeales</taxon>
        <taxon>Candidatus Iainarchaeaceae</taxon>
        <taxon>Candidatus Iainarchaeum</taxon>
    </lineage>
</organism>
<name>A0A8T4L2L0_9ARCH</name>